<reference evidence="3 4" key="1">
    <citation type="journal article" date="2009" name="Nature">
        <title>Evolution of pathogenicity and sexual reproduction in eight Candida genomes.</title>
        <authorList>
            <person name="Butler G."/>
            <person name="Rasmussen M.D."/>
            <person name="Lin M.F."/>
            <person name="Santos M.A."/>
            <person name="Sakthikumar S."/>
            <person name="Munro C.A."/>
            <person name="Rheinbay E."/>
            <person name="Grabherr M."/>
            <person name="Forche A."/>
            <person name="Reedy J.L."/>
            <person name="Agrafioti I."/>
            <person name="Arnaud M.B."/>
            <person name="Bates S."/>
            <person name="Brown A.J."/>
            <person name="Brunke S."/>
            <person name="Costanzo M.C."/>
            <person name="Fitzpatrick D.A."/>
            <person name="de Groot P.W."/>
            <person name="Harris D."/>
            <person name="Hoyer L.L."/>
            <person name="Hube B."/>
            <person name="Klis F.M."/>
            <person name="Kodira C."/>
            <person name="Lennard N."/>
            <person name="Logue M.E."/>
            <person name="Martin R."/>
            <person name="Neiman A.M."/>
            <person name="Nikolaou E."/>
            <person name="Quail M.A."/>
            <person name="Quinn J."/>
            <person name="Santos M.C."/>
            <person name="Schmitzberger F.F."/>
            <person name="Sherlock G."/>
            <person name="Shah P."/>
            <person name="Silverstein K.A."/>
            <person name="Skrzypek M.S."/>
            <person name="Soll D."/>
            <person name="Staggs R."/>
            <person name="Stansfield I."/>
            <person name="Stumpf M.P."/>
            <person name="Sudbery P.E."/>
            <person name="Srikantha T."/>
            <person name="Zeng Q."/>
            <person name="Berman J."/>
            <person name="Berriman M."/>
            <person name="Heitman J."/>
            <person name="Gow N.A."/>
            <person name="Lorenz M.C."/>
            <person name="Birren B.W."/>
            <person name="Kellis M."/>
            <person name="Cuomo C.A."/>
        </authorList>
    </citation>
    <scope>NUCLEOTIDE SEQUENCE [LARGE SCALE GENOMIC DNA]</scope>
    <source>
        <strain evidence="4">ATCC 6260 / CBS 566 / DSM 6381 / JCM 1539 / NBRC 10279 / NRRL Y-324</strain>
    </source>
</reference>
<dbReference type="InterPro" id="IPR000182">
    <property type="entry name" value="GNAT_dom"/>
</dbReference>
<dbReference type="EMBL" id="CH408161">
    <property type="protein sequence ID" value="EDK41316.2"/>
    <property type="molecule type" value="Genomic_DNA"/>
</dbReference>
<accession>A5DQ63</accession>
<dbReference type="InParanoid" id="A5DQ63"/>
<feature type="region of interest" description="Disordered" evidence="1">
    <location>
        <begin position="354"/>
        <end position="376"/>
    </location>
</feature>
<protein>
    <recommendedName>
        <fullName evidence="2">N-acetyltransferase domain-containing protein</fullName>
    </recommendedName>
</protein>
<dbReference type="PROSITE" id="PS51186">
    <property type="entry name" value="GNAT"/>
    <property type="match status" value="1"/>
</dbReference>
<name>A5DQ63_PICGU</name>
<dbReference type="RefSeq" id="XP_001482394.2">
    <property type="nucleotide sequence ID" value="XM_001482344.1"/>
</dbReference>
<sequence length="588" mass="65798">MRHFATCARRWWPEPEKEKSAEKKKRAKLRRTKMMSCDLGHARVSPHSETLLLGNIMTYQLKSSKDVSVLGKLYELCGTEWAGPISAQQFGSAVAEAYKYTDQPEGFWFEDETGNVICTATVKHIPGLFKAPDKSNAISSVPDPGVFGVRSVTLLHFGYVFTAKEYRGKGLASQMITQVIEHVENDIIDHHVRSSDDKNDSFKNMAVTDGEVDRQLANYYLGKEYFWVLYSGAGTFYEKFGFKSYPLDYYDIPTSIIDEGQRSLLHGLMFGEDDARVVGKKLRMLHQSNPQDVELVQFILQNKELEIVTELNKMSFHSELAGNHKSSSSLTNMTNVLQMSKIGSHPALSSITEMSTAGTGHQAPSSGQRRRSSIVQQSVPKVALKPELNNIQHLWTLSSHAAEISGDEEVIKFDDMMGAIFTNELQQKSHYVIWSTIKQSQLVILAMGELKFDHFGALGGTHGRRGSSFTGLNDLGGYNFQDLDILISVACIVAHKRKLSESSHILASVNDLPAGYPAPVLHDYFLNYLPKAFENVHGAEDDADASKQVRFITDAANEIKILPMMRRFGKTSPKFDLDWVSSGMWSWS</sequence>
<dbReference type="Gene3D" id="3.40.630.30">
    <property type="match status" value="1"/>
</dbReference>
<evidence type="ECO:0000256" key="1">
    <source>
        <dbReference type="SAM" id="MobiDB-lite"/>
    </source>
</evidence>
<feature type="domain" description="N-acetyltransferase" evidence="2">
    <location>
        <begin position="57"/>
        <end position="259"/>
    </location>
</feature>
<gene>
    <name evidence="3" type="ORF">PGUG_05414</name>
</gene>
<dbReference type="HOGENOM" id="CLU_510886_0_0_1"/>
<dbReference type="SUPFAM" id="SSF55729">
    <property type="entry name" value="Acyl-CoA N-acyltransferases (Nat)"/>
    <property type="match status" value="1"/>
</dbReference>
<dbReference type="CDD" id="cd04301">
    <property type="entry name" value="NAT_SF"/>
    <property type="match status" value="1"/>
</dbReference>
<evidence type="ECO:0000313" key="4">
    <source>
        <dbReference type="Proteomes" id="UP000001997"/>
    </source>
</evidence>
<dbReference type="InterPro" id="IPR016181">
    <property type="entry name" value="Acyl_CoA_acyltransferase"/>
</dbReference>
<dbReference type="OMA" id="NELGGYN"/>
<dbReference type="eggNOG" id="ENOG502RQQZ">
    <property type="taxonomic scope" value="Eukaryota"/>
</dbReference>
<dbReference type="Pfam" id="PF00583">
    <property type="entry name" value="Acetyltransf_1"/>
    <property type="match status" value="1"/>
</dbReference>
<dbReference type="GO" id="GO:0016747">
    <property type="term" value="F:acyltransferase activity, transferring groups other than amino-acyl groups"/>
    <property type="evidence" value="ECO:0007669"/>
    <property type="project" value="InterPro"/>
</dbReference>
<organism evidence="3 4">
    <name type="scientific">Meyerozyma guilliermondii (strain ATCC 6260 / CBS 566 / DSM 6381 / JCM 1539 / NBRC 10279 / NRRL Y-324)</name>
    <name type="common">Yeast</name>
    <name type="synonym">Candida guilliermondii</name>
    <dbReference type="NCBI Taxonomy" id="294746"/>
    <lineage>
        <taxon>Eukaryota</taxon>
        <taxon>Fungi</taxon>
        <taxon>Dikarya</taxon>
        <taxon>Ascomycota</taxon>
        <taxon>Saccharomycotina</taxon>
        <taxon>Pichiomycetes</taxon>
        <taxon>Debaryomycetaceae</taxon>
        <taxon>Meyerozyma</taxon>
    </lineage>
</organism>
<dbReference type="Proteomes" id="UP000001997">
    <property type="component" value="Unassembled WGS sequence"/>
</dbReference>
<dbReference type="AlphaFoldDB" id="A5DQ63"/>
<evidence type="ECO:0000313" key="3">
    <source>
        <dbReference type="EMBL" id="EDK41316.2"/>
    </source>
</evidence>
<dbReference type="InterPro" id="IPR053013">
    <property type="entry name" value="LAT"/>
</dbReference>
<evidence type="ECO:0000259" key="2">
    <source>
        <dbReference type="PROSITE" id="PS51186"/>
    </source>
</evidence>
<dbReference type="KEGG" id="pgu:PGUG_05414"/>
<dbReference type="PANTHER" id="PTHR34815">
    <property type="entry name" value="LYSINE ACETYLTRANSFERASE"/>
    <property type="match status" value="1"/>
</dbReference>
<proteinExistence type="predicted"/>
<dbReference type="OrthoDB" id="2020070at2759"/>
<dbReference type="GeneID" id="5124259"/>
<dbReference type="PANTHER" id="PTHR34815:SF2">
    <property type="entry name" value="N-ACETYLTRANSFERASE DOMAIN-CONTAINING PROTEIN"/>
    <property type="match status" value="1"/>
</dbReference>
<keyword evidence="4" id="KW-1185">Reference proteome</keyword>